<dbReference type="InterPro" id="IPR050951">
    <property type="entry name" value="Retrovirus_Pol_polyprotein"/>
</dbReference>
<name>A0AAD4V3K0_PRUDU</name>
<evidence type="ECO:0000313" key="3">
    <source>
        <dbReference type="Proteomes" id="UP001054821"/>
    </source>
</evidence>
<gene>
    <name evidence="2" type="ORF">L3X38_036893</name>
</gene>
<protein>
    <recommendedName>
        <fullName evidence="4">Integrase catalytic domain-containing protein</fullName>
    </recommendedName>
</protein>
<evidence type="ECO:0000313" key="2">
    <source>
        <dbReference type="EMBL" id="KAI5317186.1"/>
    </source>
</evidence>
<proteinExistence type="predicted"/>
<organism evidence="2 3">
    <name type="scientific">Prunus dulcis</name>
    <name type="common">Almond</name>
    <name type="synonym">Amygdalus dulcis</name>
    <dbReference type="NCBI Taxonomy" id="3755"/>
    <lineage>
        <taxon>Eukaryota</taxon>
        <taxon>Viridiplantae</taxon>
        <taxon>Streptophyta</taxon>
        <taxon>Embryophyta</taxon>
        <taxon>Tracheophyta</taxon>
        <taxon>Spermatophyta</taxon>
        <taxon>Magnoliopsida</taxon>
        <taxon>eudicotyledons</taxon>
        <taxon>Gunneridae</taxon>
        <taxon>Pentapetalae</taxon>
        <taxon>rosids</taxon>
        <taxon>fabids</taxon>
        <taxon>Rosales</taxon>
        <taxon>Rosaceae</taxon>
        <taxon>Amygdaloideae</taxon>
        <taxon>Amygdaleae</taxon>
        <taxon>Prunus</taxon>
    </lineage>
</organism>
<dbReference type="Proteomes" id="UP001054821">
    <property type="component" value="Chromosome 7"/>
</dbReference>
<sequence>MASYHGLARSSHHFRHVPENSIPNPLGKCRADRQRSSNGEKMLSSRSEEEQASTAHTVLCKIYDGKCGNHAEGRLLVQKALSIGNFWPTIGHYFTEYVKRCDRCQHYKLVPSSPAKVYHPQNSSWPFMQLAIDLVSPMPLAPAKKDMIIVATDYLTKWIKVKVLSSTKEVGMEQFIWKNIICRFGCQQSLVTENGS</sequence>
<feature type="region of interest" description="Disordered" evidence="1">
    <location>
        <begin position="15"/>
        <end position="50"/>
    </location>
</feature>
<dbReference type="EMBL" id="JAJFAZ020000007">
    <property type="protein sequence ID" value="KAI5317186.1"/>
    <property type="molecule type" value="Genomic_DNA"/>
</dbReference>
<dbReference type="AlphaFoldDB" id="A0AAD4V3K0"/>
<dbReference type="Gene3D" id="3.30.420.10">
    <property type="entry name" value="Ribonuclease H-like superfamily/Ribonuclease H"/>
    <property type="match status" value="1"/>
</dbReference>
<reference evidence="2 3" key="1">
    <citation type="journal article" date="2022" name="G3 (Bethesda)">
        <title>Whole-genome sequence and methylome profiling of the almond [Prunus dulcis (Mill.) D.A. Webb] cultivar 'Nonpareil'.</title>
        <authorList>
            <person name="D'Amico-Willman K.M."/>
            <person name="Ouma W.Z."/>
            <person name="Meulia T."/>
            <person name="Sideli G.M."/>
            <person name="Gradziel T.M."/>
            <person name="Fresnedo-Ramirez J."/>
        </authorList>
    </citation>
    <scope>NUCLEOTIDE SEQUENCE [LARGE SCALE GENOMIC DNA]</scope>
    <source>
        <strain evidence="2">Clone GOH B32 T37-40</strain>
    </source>
</reference>
<dbReference type="SUPFAM" id="SSF53098">
    <property type="entry name" value="Ribonuclease H-like"/>
    <property type="match status" value="1"/>
</dbReference>
<dbReference type="InterPro" id="IPR012337">
    <property type="entry name" value="RNaseH-like_sf"/>
</dbReference>
<evidence type="ECO:0000256" key="1">
    <source>
        <dbReference type="SAM" id="MobiDB-lite"/>
    </source>
</evidence>
<dbReference type="PANTHER" id="PTHR37984:SF5">
    <property type="entry name" value="PROTEIN NYNRIN-LIKE"/>
    <property type="match status" value="1"/>
</dbReference>
<dbReference type="InterPro" id="IPR036397">
    <property type="entry name" value="RNaseH_sf"/>
</dbReference>
<comment type="caution">
    <text evidence="2">The sequence shown here is derived from an EMBL/GenBank/DDBJ whole genome shotgun (WGS) entry which is preliminary data.</text>
</comment>
<evidence type="ECO:0008006" key="4">
    <source>
        <dbReference type="Google" id="ProtNLM"/>
    </source>
</evidence>
<accession>A0AAD4V3K0</accession>
<dbReference type="GO" id="GO:0003676">
    <property type="term" value="F:nucleic acid binding"/>
    <property type="evidence" value="ECO:0007669"/>
    <property type="project" value="InterPro"/>
</dbReference>
<keyword evidence="3" id="KW-1185">Reference proteome</keyword>
<dbReference type="PANTHER" id="PTHR37984">
    <property type="entry name" value="PROTEIN CBG26694"/>
    <property type="match status" value="1"/>
</dbReference>